<evidence type="ECO:0000313" key="3">
    <source>
        <dbReference type="Proteomes" id="UP000494116"/>
    </source>
</evidence>
<dbReference type="Pfam" id="PF22513">
    <property type="entry name" value="FitA-like_RHH"/>
    <property type="match status" value="1"/>
</dbReference>
<dbReference type="InterPro" id="IPR010985">
    <property type="entry name" value="Ribbon_hlx_hlx"/>
</dbReference>
<organism evidence="2 3">
    <name type="scientific">Achromobacter piechaudii</name>
    <dbReference type="NCBI Taxonomy" id="72556"/>
    <lineage>
        <taxon>Bacteria</taxon>
        <taxon>Pseudomonadati</taxon>
        <taxon>Pseudomonadota</taxon>
        <taxon>Betaproteobacteria</taxon>
        <taxon>Burkholderiales</taxon>
        <taxon>Alcaligenaceae</taxon>
        <taxon>Achromobacter</taxon>
    </lineage>
</organism>
<evidence type="ECO:0000259" key="1">
    <source>
        <dbReference type="Pfam" id="PF22513"/>
    </source>
</evidence>
<accession>A0ABN7F097</accession>
<proteinExistence type="predicted"/>
<gene>
    <name evidence="2" type="ORF">LMG1873_02132</name>
</gene>
<dbReference type="Gene3D" id="1.10.1220.10">
    <property type="entry name" value="Met repressor-like"/>
    <property type="match status" value="1"/>
</dbReference>
<sequence>MLHVTSRHAPGPPSKGCQFDCNFLECMHFLPLDICIMPMLTVRNISEEVHRALRLRAVQHGRSTEAEVRAILEEAVKPDGRVKLGSLLAQIGRQAKITGKEAALFHQRDTSAAAPPRFE</sequence>
<name>A0ABN7F097_9BURK</name>
<dbReference type="InterPro" id="IPR053853">
    <property type="entry name" value="FitA-like_RHH"/>
</dbReference>
<dbReference type="InterPro" id="IPR013321">
    <property type="entry name" value="Arc_rbn_hlx_hlx"/>
</dbReference>
<evidence type="ECO:0000313" key="2">
    <source>
        <dbReference type="EMBL" id="CAB3691336.1"/>
    </source>
</evidence>
<reference evidence="2 3" key="1">
    <citation type="submission" date="2020-04" db="EMBL/GenBank/DDBJ databases">
        <authorList>
            <person name="De Canck E."/>
        </authorList>
    </citation>
    <scope>NUCLEOTIDE SEQUENCE [LARGE SCALE GENOMIC DNA]</scope>
    <source>
        <strain evidence="2 3">LMG 1873</strain>
    </source>
</reference>
<keyword evidence="3" id="KW-1185">Reference proteome</keyword>
<dbReference type="Proteomes" id="UP000494116">
    <property type="component" value="Unassembled WGS sequence"/>
</dbReference>
<dbReference type="SUPFAM" id="SSF47598">
    <property type="entry name" value="Ribbon-helix-helix"/>
    <property type="match status" value="1"/>
</dbReference>
<comment type="caution">
    <text evidence="2">The sequence shown here is derived from an EMBL/GenBank/DDBJ whole genome shotgun (WGS) entry which is preliminary data.</text>
</comment>
<feature type="domain" description="Antitoxin FitA-like ribbon-helix-helix" evidence="1">
    <location>
        <begin position="38"/>
        <end position="76"/>
    </location>
</feature>
<dbReference type="EMBL" id="CADIJS010000002">
    <property type="protein sequence ID" value="CAB3691336.1"/>
    <property type="molecule type" value="Genomic_DNA"/>
</dbReference>
<protein>
    <recommendedName>
        <fullName evidence="1">Antitoxin FitA-like ribbon-helix-helix domain-containing protein</fullName>
    </recommendedName>
</protein>